<keyword evidence="11" id="KW-1185">Reference proteome</keyword>
<evidence type="ECO:0000313" key="7">
    <source>
        <dbReference type="EMBL" id="KAG2963270.1"/>
    </source>
</evidence>
<dbReference type="EMBL" id="RCMK01001379">
    <property type="protein sequence ID" value="KAG2895676.1"/>
    <property type="molecule type" value="Genomic_DNA"/>
</dbReference>
<feature type="chain" id="PRO_5040067969" description="Alpha-L-rhamnosidase C-terminal domain-containing protein" evidence="1">
    <location>
        <begin position="21"/>
        <end position="847"/>
    </location>
</feature>
<dbReference type="EMBL" id="RCML01001354">
    <property type="protein sequence ID" value="KAG2963270.1"/>
    <property type="molecule type" value="Genomic_DNA"/>
</dbReference>
<dbReference type="Proteomes" id="UP000697107">
    <property type="component" value="Unassembled WGS sequence"/>
</dbReference>
<dbReference type="InterPro" id="IPR012341">
    <property type="entry name" value="6hp_glycosidase-like_sf"/>
</dbReference>
<accession>A0A329SMQ5</accession>
<feature type="signal peptide" evidence="1">
    <location>
        <begin position="1"/>
        <end position="20"/>
    </location>
</feature>
<organism evidence="10 11">
    <name type="scientific">Phytophthora cactorum</name>
    <dbReference type="NCBI Taxonomy" id="29920"/>
    <lineage>
        <taxon>Eukaryota</taxon>
        <taxon>Sar</taxon>
        <taxon>Stramenopiles</taxon>
        <taxon>Oomycota</taxon>
        <taxon>Peronosporomycetes</taxon>
        <taxon>Peronosporales</taxon>
        <taxon>Peronosporaceae</taxon>
        <taxon>Phytophthora</taxon>
    </lineage>
</organism>
<dbReference type="OrthoDB" id="10036721at2759"/>
<evidence type="ECO:0000313" key="11">
    <source>
        <dbReference type="Proteomes" id="UP000251314"/>
    </source>
</evidence>
<evidence type="ECO:0008006" key="12">
    <source>
        <dbReference type="Google" id="ProtNLM"/>
    </source>
</evidence>
<dbReference type="EMBL" id="MJFZ01000095">
    <property type="protein sequence ID" value="RAW38137.1"/>
    <property type="molecule type" value="Genomic_DNA"/>
</dbReference>
<dbReference type="SUPFAM" id="SSF48208">
    <property type="entry name" value="Six-hairpin glycosidases"/>
    <property type="match status" value="1"/>
</dbReference>
<reference evidence="10 11" key="1">
    <citation type="submission" date="2018-01" db="EMBL/GenBank/DDBJ databases">
        <title>Draft genome of the strawberry crown rot pathogen Phytophthora cactorum.</title>
        <authorList>
            <person name="Armitage A.D."/>
            <person name="Lysoe E."/>
            <person name="Nellist C.F."/>
            <person name="Harrison R.J."/>
            <person name="Brurberg M.B."/>
        </authorList>
    </citation>
    <scope>NUCLEOTIDE SEQUENCE [LARGE SCALE GENOMIC DNA]</scope>
    <source>
        <strain evidence="10 11">10300</strain>
    </source>
</reference>
<gene>
    <name evidence="9" type="ORF">JG687_00016209</name>
    <name evidence="10" type="ORF">PC110_g5615</name>
    <name evidence="4" type="ORF">PC113_g21112</name>
    <name evidence="5" type="ORF">PC115_g20846</name>
    <name evidence="6" type="ORF">PC117_g23208</name>
    <name evidence="7" type="ORF">PC118_g20982</name>
    <name evidence="8" type="ORF">PC129_g20782</name>
</gene>
<dbReference type="Proteomes" id="UP000688947">
    <property type="component" value="Unassembled WGS sequence"/>
</dbReference>
<dbReference type="Proteomes" id="UP000774804">
    <property type="component" value="Unassembled WGS sequence"/>
</dbReference>
<dbReference type="Gene3D" id="1.50.10.10">
    <property type="match status" value="1"/>
</dbReference>
<feature type="domain" description="Alpha-L-rhamnosidase C-terminal" evidence="3">
    <location>
        <begin position="758"/>
        <end position="822"/>
    </location>
</feature>
<dbReference type="VEuPathDB" id="FungiDB:PC110_g5615"/>
<evidence type="ECO:0000313" key="4">
    <source>
        <dbReference type="EMBL" id="KAG2830441.1"/>
    </source>
</evidence>
<dbReference type="EMBL" id="RCMV01001531">
    <property type="protein sequence ID" value="KAG3208189.1"/>
    <property type="molecule type" value="Genomic_DNA"/>
</dbReference>
<dbReference type="AlphaFoldDB" id="A0A329SMQ5"/>
<dbReference type="EMBL" id="RCMG01001317">
    <property type="protein sequence ID" value="KAG2830441.1"/>
    <property type="molecule type" value="Genomic_DNA"/>
</dbReference>
<dbReference type="Pfam" id="PF17390">
    <property type="entry name" value="Bac_rhamnosid_C"/>
    <property type="match status" value="1"/>
</dbReference>
<evidence type="ECO:0000313" key="6">
    <source>
        <dbReference type="EMBL" id="KAG2895676.1"/>
    </source>
</evidence>
<dbReference type="Proteomes" id="UP000736787">
    <property type="component" value="Unassembled WGS sequence"/>
</dbReference>
<dbReference type="EMBL" id="RCMI01001379">
    <property type="protein sequence ID" value="KAG2885917.1"/>
    <property type="molecule type" value="Genomic_DNA"/>
</dbReference>
<sequence>MRRLKVIIPALLACTNLAKASNDYGVFTPKKLALGTEPTMGSNVYTSAFTLTTEKPVATLDYDYEVAGLPYFVVSSVSDGPVDVEVKYSEQFPVLSTNFSDGPSQYATAVANSRRVETHRFTINEIGVTVTSMLSQPGQRWQTLRLLSGDSITFESVGLQASVEVIDDLSTLPGKFSSSNAKYNEIWELGARAVSAACLDAGSQVSSWESSEVNGTFVPGTRPGVSYKTWNLSDYTIEFETQIIRGGVGFYVGYDITANRGSLMFHLSSEYPADSTYVNINSTLFPANTLTLTYGFDFVNATDMTSYVLGTSNAPFNVKEHVWYPVKIAVNSTAGNLVVWLDNQQVMDITISDLGFSESQLSLLGYSTTGDGAIGFGGWQDQASYVRSVKATSLNDSTKTLYSNPMTDESVVLPEFGVQSNTYAACLDGAKRDRYIWLGDFYHTTRIMGVANSKPEQITGTWEYLIDYQASNGQFPGLMVMTYETPMPTPEVFMFNAGTSDPYLNFPDYDILGLIGFVSYMEYYDDVAFAKANWESLRKATTWLVSCQGSDGLLDVTRYVAVFLGPGTGTAVNAAAVQCLEGMARVAKAVRDETSANQWVEVASSIKTSINNLLWNDTLGNYAVDASTLEVYGVSAIAFAITSGVANETQSELCVKSLDNLRRGPGYLDTSATDNSTKISPNTNGFLLDALLQTGHTNEAAFLLDNLWDAMISNENYRSGASWEYVSQSLEPGLEEFTSLSHPWGGAPTYLLTNYVAGIRPVKFGFRRWIVNPLVTGLDITSASATVSTPYGALTAAWEKADSNVLSVTITAPVETEGMFEVVQLNSSTYQQTLNGTGEPISFSVQL</sequence>
<dbReference type="STRING" id="29920.A0A329SMQ5"/>
<feature type="domain" description="Alpha-L-rhamnosidase six-hairpin glycosidase" evidence="2">
    <location>
        <begin position="404"/>
        <end position="756"/>
    </location>
</feature>
<proteinExistence type="predicted"/>
<dbReference type="Proteomes" id="UP000735874">
    <property type="component" value="Unassembled WGS sequence"/>
</dbReference>
<dbReference type="InterPro" id="IPR035398">
    <property type="entry name" value="Bac_rhamnosid_C"/>
</dbReference>
<evidence type="ECO:0000259" key="3">
    <source>
        <dbReference type="Pfam" id="PF17390"/>
    </source>
</evidence>
<comment type="caution">
    <text evidence="10">The sequence shown here is derived from an EMBL/GenBank/DDBJ whole genome shotgun (WGS) entry which is preliminary data.</text>
</comment>
<evidence type="ECO:0000313" key="5">
    <source>
        <dbReference type="EMBL" id="KAG2885917.1"/>
    </source>
</evidence>
<evidence type="ECO:0000313" key="8">
    <source>
        <dbReference type="EMBL" id="KAG3208189.1"/>
    </source>
</evidence>
<dbReference type="Pfam" id="PF17389">
    <property type="entry name" value="Bac_rhamnosid6H"/>
    <property type="match status" value="1"/>
</dbReference>
<dbReference type="PANTHER" id="PTHR34987:SF4">
    <property type="entry name" value="ALPHA-L-RHAMNOSIDASE C-TERMINAL DOMAIN-CONTAINING PROTEIN"/>
    <property type="match status" value="1"/>
</dbReference>
<dbReference type="PANTHER" id="PTHR34987">
    <property type="entry name" value="C, PUTATIVE (AFU_ORTHOLOGUE AFUA_3G02880)-RELATED"/>
    <property type="match status" value="1"/>
</dbReference>
<dbReference type="Gene3D" id="2.60.420.10">
    <property type="entry name" value="Maltose phosphorylase, domain 3"/>
    <property type="match status" value="1"/>
</dbReference>
<evidence type="ECO:0000259" key="2">
    <source>
        <dbReference type="Pfam" id="PF17389"/>
    </source>
</evidence>
<dbReference type="EMBL" id="JAENGZ010001569">
    <property type="protein sequence ID" value="KAG6947334.1"/>
    <property type="molecule type" value="Genomic_DNA"/>
</dbReference>
<dbReference type="GO" id="GO:0005975">
    <property type="term" value="P:carbohydrate metabolic process"/>
    <property type="evidence" value="ECO:0007669"/>
    <property type="project" value="InterPro"/>
</dbReference>
<name>A0A329SMQ5_9STRA</name>
<dbReference type="Gene3D" id="2.60.120.560">
    <property type="entry name" value="Exo-inulinase, domain 1"/>
    <property type="match status" value="1"/>
</dbReference>
<evidence type="ECO:0000256" key="1">
    <source>
        <dbReference type="SAM" id="SignalP"/>
    </source>
</evidence>
<dbReference type="Proteomes" id="UP000251314">
    <property type="component" value="Unassembled WGS sequence"/>
</dbReference>
<dbReference type="InterPro" id="IPR035396">
    <property type="entry name" value="Bac_rhamnosid6H"/>
</dbReference>
<dbReference type="Proteomes" id="UP000760860">
    <property type="component" value="Unassembled WGS sequence"/>
</dbReference>
<evidence type="ECO:0000313" key="10">
    <source>
        <dbReference type="EMBL" id="RAW38137.1"/>
    </source>
</evidence>
<dbReference type="InterPro" id="IPR008928">
    <property type="entry name" value="6-hairpin_glycosidase_sf"/>
</dbReference>
<keyword evidence="1" id="KW-0732">Signal</keyword>
<reference evidence="9" key="3">
    <citation type="submission" date="2021-01" db="EMBL/GenBank/DDBJ databases">
        <title>Phytophthora aleatoria, a newly-described species from Pinus radiata is distinct from Phytophthora cactorum isolates based on comparative genomics.</title>
        <authorList>
            <person name="Mcdougal R."/>
            <person name="Panda P."/>
            <person name="Williams N."/>
            <person name="Studholme D.J."/>
        </authorList>
    </citation>
    <scope>NUCLEOTIDE SEQUENCE</scope>
    <source>
        <strain evidence="9">NZFS 3830</strain>
    </source>
</reference>
<protein>
    <recommendedName>
        <fullName evidence="12">Alpha-L-rhamnosidase C-terminal domain-containing protein</fullName>
    </recommendedName>
</protein>
<evidence type="ECO:0000313" key="9">
    <source>
        <dbReference type="EMBL" id="KAG6947334.1"/>
    </source>
</evidence>
<reference evidence="8" key="2">
    <citation type="submission" date="2018-05" db="EMBL/GenBank/DDBJ databases">
        <title>Effector identification in a new, highly contiguous assembly of the strawberry crown rot pathogen Phytophthora cactorum.</title>
        <authorList>
            <person name="Armitage A.D."/>
            <person name="Nellist C.F."/>
            <person name="Bates H."/>
            <person name="Vickerstaff R.J."/>
            <person name="Harrison R.J."/>
        </authorList>
    </citation>
    <scope>NUCLEOTIDE SEQUENCE</scope>
    <source>
        <strain evidence="4">15-7</strain>
        <strain evidence="5">4032</strain>
        <strain evidence="6">4040</strain>
        <strain evidence="7">P415</strain>
        <strain evidence="8">P421</strain>
    </source>
</reference>